<dbReference type="Pfam" id="PF13424">
    <property type="entry name" value="TPR_12"/>
    <property type="match status" value="1"/>
</dbReference>
<dbReference type="InterPro" id="IPR050653">
    <property type="entry name" value="Prot_Inhib_GrowthFact_Antg"/>
</dbReference>
<dbReference type="InterPro" id="IPR019734">
    <property type="entry name" value="TPR_rpt"/>
</dbReference>
<dbReference type="FunFam" id="2.10.25.10:FF:000134">
    <property type="entry name" value="Transmembrane agrin"/>
    <property type="match status" value="1"/>
</dbReference>
<dbReference type="PANTHER" id="PTHR10913:SF81">
    <property type="entry name" value="KAZAL-LIKE DOMAIN-CONTAINING PROTEIN"/>
    <property type="match status" value="1"/>
</dbReference>
<gene>
    <name evidence="11" type="ORF">CTOB1V02_LOCUS5850</name>
</gene>
<feature type="disulfide bond" evidence="10">
    <location>
        <begin position="1117"/>
        <end position="1126"/>
    </location>
</feature>
<dbReference type="GO" id="GO:0030154">
    <property type="term" value="P:cell differentiation"/>
    <property type="evidence" value="ECO:0007669"/>
    <property type="project" value="TreeGrafter"/>
</dbReference>
<dbReference type="AlphaFoldDB" id="A0A7R8WEN7"/>
<dbReference type="SMART" id="SM00028">
    <property type="entry name" value="TPR"/>
    <property type="match status" value="5"/>
</dbReference>
<feature type="repeat" description="TPR" evidence="9">
    <location>
        <begin position="300"/>
        <end position="333"/>
    </location>
</feature>
<dbReference type="EMBL" id="OB661322">
    <property type="protein sequence ID" value="CAD7227957.1"/>
    <property type="molecule type" value="Genomic_DNA"/>
</dbReference>
<feature type="disulfide bond" evidence="10">
    <location>
        <begin position="1045"/>
        <end position="1062"/>
    </location>
</feature>
<evidence type="ECO:0000256" key="4">
    <source>
        <dbReference type="ARBA" id="ARBA00022737"/>
    </source>
</evidence>
<dbReference type="SUPFAM" id="SSF57196">
    <property type="entry name" value="EGF/Laminin"/>
    <property type="match status" value="2"/>
</dbReference>
<evidence type="ECO:0000256" key="9">
    <source>
        <dbReference type="PROSITE-ProRule" id="PRU00339"/>
    </source>
</evidence>
<feature type="repeat" description="TPR" evidence="9">
    <location>
        <begin position="368"/>
        <end position="401"/>
    </location>
</feature>
<dbReference type="Gene3D" id="3.30.60.30">
    <property type="match status" value="7"/>
</dbReference>
<evidence type="ECO:0000256" key="1">
    <source>
        <dbReference type="ARBA" id="ARBA00004498"/>
    </source>
</evidence>
<keyword evidence="8 10" id="KW-0424">Laminin EGF-like domain</keyword>
<dbReference type="PRINTS" id="PR00011">
    <property type="entry name" value="EGFLAMININ"/>
</dbReference>
<proteinExistence type="predicted"/>
<dbReference type="OrthoDB" id="88467at2759"/>
<dbReference type="PROSITE" id="PS01248">
    <property type="entry name" value="EGF_LAM_1"/>
    <property type="match status" value="1"/>
</dbReference>
<feature type="disulfide bond" evidence="10">
    <location>
        <begin position="1043"/>
        <end position="1055"/>
    </location>
</feature>
<feature type="disulfide bond" evidence="10">
    <location>
        <begin position="1098"/>
        <end position="1115"/>
    </location>
</feature>
<evidence type="ECO:0000256" key="7">
    <source>
        <dbReference type="ARBA" id="ARBA00023180"/>
    </source>
</evidence>
<keyword evidence="5" id="KW-0175">Coiled coil</keyword>
<keyword evidence="6 10" id="KW-1015">Disulfide bond</keyword>
<keyword evidence="7" id="KW-0325">Glycoprotein</keyword>
<name>A0A7R8WEN7_9CRUS</name>
<dbReference type="FunFam" id="2.10.25.10:FF:000135">
    <property type="entry name" value="Laminin subunit beta 4"/>
    <property type="match status" value="1"/>
</dbReference>
<evidence type="ECO:0000256" key="3">
    <source>
        <dbReference type="ARBA" id="ARBA00022530"/>
    </source>
</evidence>
<dbReference type="PANTHER" id="PTHR10913">
    <property type="entry name" value="FOLLISTATIN-RELATED"/>
    <property type="match status" value="1"/>
</dbReference>
<organism evidence="11">
    <name type="scientific">Cyprideis torosa</name>
    <dbReference type="NCBI Taxonomy" id="163714"/>
    <lineage>
        <taxon>Eukaryota</taxon>
        <taxon>Metazoa</taxon>
        <taxon>Ecdysozoa</taxon>
        <taxon>Arthropoda</taxon>
        <taxon>Crustacea</taxon>
        <taxon>Oligostraca</taxon>
        <taxon>Ostracoda</taxon>
        <taxon>Podocopa</taxon>
        <taxon>Podocopida</taxon>
        <taxon>Cytherocopina</taxon>
        <taxon>Cytheroidea</taxon>
        <taxon>Cytherideidae</taxon>
        <taxon>Cyprideis</taxon>
    </lineage>
</organism>
<dbReference type="Pfam" id="PF07648">
    <property type="entry name" value="Kazal_2"/>
    <property type="match status" value="7"/>
</dbReference>
<keyword evidence="4" id="KW-0677">Repeat</keyword>
<comment type="caution">
    <text evidence="10">Lacks conserved residue(s) required for the propagation of feature annotation.</text>
</comment>
<dbReference type="InterPro" id="IPR036058">
    <property type="entry name" value="Kazal_dom_sf"/>
</dbReference>
<keyword evidence="3" id="KW-0272">Extracellular matrix</keyword>
<dbReference type="PROSITE" id="PS50005">
    <property type="entry name" value="TPR"/>
    <property type="match status" value="3"/>
</dbReference>
<dbReference type="Gene3D" id="2.10.25.10">
    <property type="entry name" value="Laminin"/>
    <property type="match status" value="2"/>
</dbReference>
<evidence type="ECO:0000256" key="6">
    <source>
        <dbReference type="ARBA" id="ARBA00023157"/>
    </source>
</evidence>
<dbReference type="SMART" id="SM00180">
    <property type="entry name" value="EGF_Lam"/>
    <property type="match status" value="2"/>
</dbReference>
<dbReference type="Pfam" id="PF13432">
    <property type="entry name" value="TPR_16"/>
    <property type="match status" value="1"/>
</dbReference>
<evidence type="ECO:0000256" key="2">
    <source>
        <dbReference type="ARBA" id="ARBA00022525"/>
    </source>
</evidence>
<feature type="repeat" description="TPR" evidence="9">
    <location>
        <begin position="334"/>
        <end position="367"/>
    </location>
</feature>
<dbReference type="PROSITE" id="PS51465">
    <property type="entry name" value="KAZAL_2"/>
    <property type="match status" value="7"/>
</dbReference>
<dbReference type="GO" id="GO:0005615">
    <property type="term" value="C:extracellular space"/>
    <property type="evidence" value="ECO:0007669"/>
    <property type="project" value="TreeGrafter"/>
</dbReference>
<dbReference type="SMART" id="SM00274">
    <property type="entry name" value="FOLN"/>
    <property type="match status" value="6"/>
</dbReference>
<dbReference type="FunFam" id="3.30.60.30:FF:000024">
    <property type="entry name" value="Transmembrane agrin"/>
    <property type="match status" value="2"/>
</dbReference>
<feature type="disulfide bond" evidence="10">
    <location>
        <begin position="1064"/>
        <end position="1073"/>
    </location>
</feature>
<evidence type="ECO:0000313" key="11">
    <source>
        <dbReference type="EMBL" id="CAD7227957.1"/>
    </source>
</evidence>
<accession>A0A7R8WEN7</accession>
<dbReference type="InterPro" id="IPR002049">
    <property type="entry name" value="LE_dom"/>
</dbReference>
<evidence type="ECO:0000256" key="8">
    <source>
        <dbReference type="ARBA" id="ARBA00023292"/>
    </source>
</evidence>
<dbReference type="Gene3D" id="1.25.40.10">
    <property type="entry name" value="Tetratricopeptide repeat domain"/>
    <property type="match status" value="2"/>
</dbReference>
<protein>
    <submittedName>
        <fullName evidence="11">Uncharacterized protein</fullName>
    </submittedName>
</protein>
<dbReference type="SUPFAM" id="SSF48452">
    <property type="entry name" value="TPR-like"/>
    <property type="match status" value="2"/>
</dbReference>
<dbReference type="InterPro" id="IPR002350">
    <property type="entry name" value="Kazal_dom"/>
</dbReference>
<dbReference type="CDD" id="cd00104">
    <property type="entry name" value="KAZAL_FS"/>
    <property type="match status" value="7"/>
</dbReference>
<dbReference type="SMART" id="SM00280">
    <property type="entry name" value="KAZAL"/>
    <property type="match status" value="7"/>
</dbReference>
<evidence type="ECO:0000256" key="10">
    <source>
        <dbReference type="PROSITE-ProRule" id="PRU00460"/>
    </source>
</evidence>
<dbReference type="InterPro" id="IPR003645">
    <property type="entry name" value="Fol_N"/>
</dbReference>
<keyword evidence="2" id="KW-0964">Secreted</keyword>
<dbReference type="CDD" id="cd00055">
    <property type="entry name" value="EGF_Lam"/>
    <property type="match status" value="2"/>
</dbReference>
<dbReference type="GO" id="GO:0030510">
    <property type="term" value="P:regulation of BMP signaling pathway"/>
    <property type="evidence" value="ECO:0007669"/>
    <property type="project" value="TreeGrafter"/>
</dbReference>
<dbReference type="Pfam" id="PF00053">
    <property type="entry name" value="EGF_laminin"/>
    <property type="match status" value="2"/>
</dbReference>
<keyword evidence="9" id="KW-0802">TPR repeat</keyword>
<dbReference type="InterPro" id="IPR011990">
    <property type="entry name" value="TPR-like_helical_dom_sf"/>
</dbReference>
<sequence>TCYEHLNLPEEGLKWSNEAIAIEERGHETVLHARAYLFQGLGHLLIWRRDGTTADESLRLARRAFQEALQRDEDDHLILFYLALVAAHKRKLSDALALIRRGLQKQSTHISSLHLLCLLLSATGKRDEAMSLILATLREWPGCLPLMYFKAKLQEELVGAEAALGTAREMLSQWKLLYEEQTRADAVDAGGRVVDGVSVAGAAGVDSGLDSVSYNGEAEKDNASITGSLPGGPAASHVEQSLSEVASSVSSYQPRPGPHAVWMMQVNIWLLISELYLSVDQIGNALSALEEAYQILPLSHLVMFTRGLIYERLGDWAGAKQCFQNALAISPTHVRSLRHMGNVYLHLRQPRLAEQTLREALKLDPMDYQVWYSLGQTLDVLGDTTGATEAFATALDLETTSPVVNFSMVPIPFLALLQVKTHSPMRLVVPTVCVLLCILSFGYATPCYVPKSGRDPCAAATCPTGANCVPTSDGLSAKCECPEKCPDYGDSVGSRPVCGSDAREYKNTCELNKRACETKKEITIRYQGACDPCRNFTCEGSTICRLDNNRNPVCACTSRCDQGYTPVCGSDGQTYQNECELKHSSCLKGYEVTVWHPGRCSTFAMNPCRTHECGRHQVCLIDKSGKPFCQCPEVCPSIYAPVCGSDGTTYDSPCHLRRLTCLQNAVVDISHQGVCGTGSDPCVEHKCPFGGVCESRNNRPICNCRPCTNSEGPIVCGSDGKTYKSLCHLKFQACYSRLPITLVREGTCEGGCDVTTCGFGARCEMVDGRALCICPSAVHCPVLGWQTWTSLVVFAIRRPVVKSEEGESIPSLIRFPSSESTTPVLCPFRSPQQIHAFDEQPGELELQAGQTINAHLLSSIQDDGNVQTDNAHESLAPWYGNNSPAPAQLLPFSRLGGQAVCGSDGVTYSNQCELEVSACEKKELIFVANKGPCDQCAGVQCSFSATCVGGRCVCPGRCPQVRDAFVCGSDGVTYQSECHLRASACRAKRNITLTHPGKCLPRPRVTRPPMSELPDCHDTTYGCCLDGKTPAPGLMRAGCPELCQCHALGSRELTCHPHTGQCPCRNGIGGLRCNRCLPGFWGIRQIQFGKDGCAPCACSAFGSDRDDCEQMTGRCVCRRGVTGDKCDQCPFGQELTRSGCQRENRFGLISYRPGSCNGDLRCVGGAVCVSGECVCKRTCVEHEKDSGAVCGSDGVDYPSLCALKMAACELQEDIVLHKFGSCSGYYYS</sequence>
<reference evidence="11" key="1">
    <citation type="submission" date="2020-11" db="EMBL/GenBank/DDBJ databases">
        <authorList>
            <person name="Tran Van P."/>
        </authorList>
    </citation>
    <scope>NUCLEOTIDE SEQUENCE</scope>
</reference>
<evidence type="ECO:0000256" key="5">
    <source>
        <dbReference type="ARBA" id="ARBA00023054"/>
    </source>
</evidence>
<comment type="subcellular location">
    <subcellularLocation>
        <location evidence="1">Secreted</location>
        <location evidence="1">Extracellular space</location>
        <location evidence="1">Extracellular matrix</location>
    </subcellularLocation>
</comment>
<feature type="non-terminal residue" evidence="11">
    <location>
        <position position="1228"/>
    </location>
</feature>
<dbReference type="SUPFAM" id="SSF100895">
    <property type="entry name" value="Kazal-type serine protease inhibitors"/>
    <property type="match status" value="7"/>
</dbReference>
<dbReference type="PROSITE" id="PS50027">
    <property type="entry name" value="EGF_LAM_2"/>
    <property type="match status" value="2"/>
</dbReference>
<feature type="disulfide bond" evidence="10">
    <location>
        <begin position="1096"/>
        <end position="1108"/>
    </location>
</feature>